<evidence type="ECO:0000256" key="1">
    <source>
        <dbReference type="SAM" id="MobiDB-lite"/>
    </source>
</evidence>
<evidence type="ECO:0000313" key="2">
    <source>
        <dbReference type="EMBL" id="QBQ80881.1"/>
    </source>
</evidence>
<protein>
    <submittedName>
        <fullName evidence="2">Uncharacterized protein</fullName>
    </submittedName>
</protein>
<gene>
    <name evidence="2" type="ORF">MM01_00046</name>
</gene>
<dbReference type="InterPro" id="IPR010982">
    <property type="entry name" value="Lambda_DNA-bd_dom_sf"/>
</dbReference>
<dbReference type="Gene3D" id="1.10.260.40">
    <property type="entry name" value="lambda repressor-like DNA-binding domains"/>
    <property type="match status" value="1"/>
</dbReference>
<reference evidence="2 3" key="1">
    <citation type="submission" date="2019-01" db="EMBL/GenBank/DDBJ databases">
        <title>Still something new to discover - new insights into E. coli phage diversity and taxonomy.</title>
        <authorList>
            <person name="Korf I.H.E."/>
            <person name="Adriaennsens E."/>
            <person name="Dreiseikelmann B."/>
            <person name="Kropinski A."/>
            <person name="Nimtz M."/>
            <person name="Meier-Kolthoff J.P."/>
            <person name="Rohde M."/>
            <person name="van Raaij M."/>
            <person name="Wittmann J."/>
        </authorList>
    </citation>
    <scope>NUCLEOTIDE SEQUENCE [LARGE SCALE GENOMIC DNA]</scope>
</reference>
<organism evidence="2 3">
    <name type="scientific">Escherichia phage vB_EcoS_MM01</name>
    <dbReference type="NCBI Taxonomy" id="2508188"/>
    <lineage>
        <taxon>Viruses</taxon>
        <taxon>Duplodnaviria</taxon>
        <taxon>Heunggongvirae</taxon>
        <taxon>Uroviricota</taxon>
        <taxon>Caudoviricetes</taxon>
        <taxon>Drexlerviridae</taxon>
        <taxon>Braunvirinae</taxon>
        <taxon>Inhoffenstrassevirus</taxon>
        <taxon>Inhoffenstrassevirus MM01</taxon>
    </lineage>
</organism>
<feature type="compositionally biased region" description="Basic and acidic residues" evidence="1">
    <location>
        <begin position="151"/>
        <end position="168"/>
    </location>
</feature>
<feature type="region of interest" description="Disordered" evidence="1">
    <location>
        <begin position="137"/>
        <end position="168"/>
    </location>
</feature>
<name>A0A482N2Y4_9CAUD</name>
<dbReference type="Proteomes" id="UP000307356">
    <property type="component" value="Segment"/>
</dbReference>
<feature type="compositionally biased region" description="Basic and acidic residues" evidence="1">
    <location>
        <begin position="24"/>
        <end position="33"/>
    </location>
</feature>
<feature type="region of interest" description="Disordered" evidence="1">
    <location>
        <begin position="1"/>
        <end position="33"/>
    </location>
</feature>
<dbReference type="EMBL" id="MK373793">
    <property type="protein sequence ID" value="QBQ80881.1"/>
    <property type="molecule type" value="Genomic_DNA"/>
</dbReference>
<proteinExistence type="predicted"/>
<evidence type="ECO:0000313" key="3">
    <source>
        <dbReference type="Proteomes" id="UP000307356"/>
    </source>
</evidence>
<accession>A0A482N2Y4</accession>
<dbReference type="GO" id="GO:0003677">
    <property type="term" value="F:DNA binding"/>
    <property type="evidence" value="ECO:0007669"/>
    <property type="project" value="InterPro"/>
</dbReference>
<keyword evidence="3" id="KW-1185">Reference proteome</keyword>
<sequence length="168" mass="19317">MTRIAESTGEVDKRTLNGNNGTQRGEDKKERSRPYGYYTLKDEVRASLRARLEIVLNFYGGKSKLAKAANVTHAVVSEWCKRGMISAKGAQKLHGKYKRTGEGYRASFIRPDLRFDSNGKPLTLRCDRREMLRVVKKEDLAKKPPARSWRKIKEENKKKRESEQNSTI</sequence>